<sequence>MRWRLLEKLKPNRKNPQHTLPAEPALSSSTLSSKPLQPASQPATQPKSQLKPSPPASTDPKTSLPNLQERLWNHAYDELKASETKVVEAYEEILSAELRRNDSTSVADESTKNEIGETREMRRRQMQQLVQAGLDRTQKDASIKGGIDKGLQAVQAVRGIMDKAVQAAPEASIAWVGVCLGLEILSNPISEAGINRQGVVYVLSRMEWYWNLVYLLLDENKAEQSSEGLRVQLEKHVVQLYQKLLLYQMKSVCLHHRHWAASIGRDMLKIDDWAGQLSEIDEAEAAQDSASELTDTARNLEENLRDIHSAIQDQTQQQEKRHQDSRDKQCLRDLHVTDPREDKKRIQDTKGGLLRGSYRWILDHAEFQRFRNDPRSRLLWIKGDPGKGKTMLLCGIIDDLEKKHNDLLSYFFCLATEAQLSNATSVLRGLIHLLLVQQPSLISYVRAKYDVAGEKLFQGINVWVSLVEIFTGMLSDPTLKDVILVVDALDECTTGRPRLLDFIIQSSSISSSRVKWIISSRNWPDIEERLDKAKQKVRLHLELNKDSISTAVRIYIRHKVDTLVEQKNYDRQTRDTVEQHLISSANDTFLWVALVCQELQTTDVWDVLDVIEKVPAGLEALYDRMMRHIQSLERQNPEMCRQILSTVVVAYRPLRLEELGRLSGLPASIQRSTDHVSKITSMCGSFLTIKDGVAYIIHQSAKDFLISNTYVFPLDIAHQHYALFSRSLGALSDTLQRDIYSLDNPGFPIDQAPTPNPDPLASIRYSCIYWIDHLGDSYPAERMDGDKDLWDGKAIYDFIRKKYLYWLESLSLLRSMSEGVMAVQKLETIVRTTESRQLTELLQDARRFILSHKPAIEIAPLQVYASALVFSPTRSLIREFFKKEEPGWITLKPGTGSDWNACLQTLEGHTFWVNSVVFSTDGQQLASGSYDNKIKIWDAATGACLQTLEGHSLAVNSIVFSADSQRLASGSSDNTIKIWDAATGACLQTLEGHSLAVNSIVFSANGLWLISGSSDNTIKIWDAATCACLQTLEGHGDSVNSIVFSADGQQLASGSSDNTIKIWDAAMATFLEMPEGRSGRVNSVVFSADGQRLASGSSDNTIKIWDAATGACLQTLEGHKFWVNSVAFSADGQQLALSSNDNKIKIWDAATGACLQTLEGHSLGVNSIVFSADGQWLASGSGDETIKIWDAATGACLQTLEANGESVNSVAFSADGQQLASGLGDYTIEIWDAATGACLQTLEGHSGLVSSVAFSADGQRLASSSYDNTIKIWDAATGVCLQTLKVGRTLPHLSFGTTTNSRLSTDIGFLNLNLLPTIDNQFTETASRGISHSGYGISTDGIWIMKMEGVCFGYLRSIERLLRL</sequence>
<feature type="coiled-coil region" evidence="8">
    <location>
        <begin position="283"/>
        <end position="317"/>
    </location>
</feature>
<dbReference type="InterPro" id="IPR019775">
    <property type="entry name" value="WD40_repeat_CS"/>
</dbReference>
<dbReference type="Gene3D" id="2.130.10.10">
    <property type="entry name" value="YVTN repeat-like/Quinoprotein amine dehydrogenase"/>
    <property type="match status" value="5"/>
</dbReference>
<evidence type="ECO:0000259" key="10">
    <source>
        <dbReference type="PROSITE" id="PS50837"/>
    </source>
</evidence>
<feature type="repeat" description="WD" evidence="7">
    <location>
        <begin position="1074"/>
        <end position="1115"/>
    </location>
</feature>
<dbReference type="GO" id="GO:1990234">
    <property type="term" value="C:transferase complex"/>
    <property type="evidence" value="ECO:0007669"/>
    <property type="project" value="UniProtKB-ARBA"/>
</dbReference>
<organism evidence="11 12">
    <name type="scientific">Thelonectria olida</name>
    <dbReference type="NCBI Taxonomy" id="1576542"/>
    <lineage>
        <taxon>Eukaryota</taxon>
        <taxon>Fungi</taxon>
        <taxon>Dikarya</taxon>
        <taxon>Ascomycota</taxon>
        <taxon>Pezizomycotina</taxon>
        <taxon>Sordariomycetes</taxon>
        <taxon>Hypocreomycetidae</taxon>
        <taxon>Hypocreales</taxon>
        <taxon>Nectriaceae</taxon>
        <taxon>Thelonectria</taxon>
    </lineage>
</organism>
<dbReference type="PROSITE" id="PS50082">
    <property type="entry name" value="WD_REPEATS_2"/>
    <property type="match status" value="9"/>
</dbReference>
<keyword evidence="1 7" id="KW-0853">WD repeat</keyword>
<evidence type="ECO:0000313" key="11">
    <source>
        <dbReference type="EMBL" id="KAH6874202.1"/>
    </source>
</evidence>
<feature type="repeat" description="WD" evidence="7">
    <location>
        <begin position="1116"/>
        <end position="1157"/>
    </location>
</feature>
<feature type="repeat" description="WD" evidence="7">
    <location>
        <begin position="1032"/>
        <end position="1064"/>
    </location>
</feature>
<dbReference type="PANTHER" id="PTHR22847">
    <property type="entry name" value="WD40 REPEAT PROTEIN"/>
    <property type="match status" value="1"/>
</dbReference>
<dbReference type="GO" id="GO:0005634">
    <property type="term" value="C:nucleus"/>
    <property type="evidence" value="ECO:0007669"/>
    <property type="project" value="TreeGrafter"/>
</dbReference>
<dbReference type="CDD" id="cd00200">
    <property type="entry name" value="WD40"/>
    <property type="match status" value="1"/>
</dbReference>
<evidence type="ECO:0000256" key="4">
    <source>
        <dbReference type="ARBA" id="ARBA00038415"/>
    </source>
</evidence>
<feature type="domain" description="NACHT" evidence="10">
    <location>
        <begin position="377"/>
        <end position="597"/>
    </location>
</feature>
<gene>
    <name evidence="11" type="ORF">B0T10DRAFT_567515</name>
</gene>
<evidence type="ECO:0000256" key="7">
    <source>
        <dbReference type="PROSITE-ProRule" id="PRU00221"/>
    </source>
</evidence>
<feature type="repeat" description="WD" evidence="7">
    <location>
        <begin position="990"/>
        <end position="1031"/>
    </location>
</feature>
<dbReference type="InterPro" id="IPR015943">
    <property type="entry name" value="WD40/YVTN_repeat-like_dom_sf"/>
</dbReference>
<feature type="compositionally biased region" description="Basic and acidic residues" evidence="9">
    <location>
        <begin position="1"/>
        <end position="10"/>
    </location>
</feature>
<feature type="compositionally biased region" description="Polar residues" evidence="9">
    <location>
        <begin position="26"/>
        <end position="51"/>
    </location>
</feature>
<dbReference type="Pfam" id="PF00400">
    <property type="entry name" value="WD40"/>
    <property type="match status" value="5"/>
</dbReference>
<comment type="caution">
    <text evidence="11">The sequence shown here is derived from an EMBL/GenBank/DDBJ whole genome shotgun (WGS) entry which is preliminary data.</text>
</comment>
<evidence type="ECO:0000256" key="8">
    <source>
        <dbReference type="SAM" id="Coils"/>
    </source>
</evidence>
<comment type="similarity">
    <text evidence="4">Belongs to the WD repeat MDV1/CAF4 family.</text>
</comment>
<dbReference type="InterPro" id="IPR001680">
    <property type="entry name" value="WD40_rpt"/>
</dbReference>
<dbReference type="Pfam" id="PF24883">
    <property type="entry name" value="NPHP3_N"/>
    <property type="match status" value="1"/>
</dbReference>
<feature type="repeat" description="WD" evidence="7">
    <location>
        <begin position="948"/>
        <end position="989"/>
    </location>
</feature>
<evidence type="ECO:0000256" key="3">
    <source>
        <dbReference type="ARBA" id="ARBA00023054"/>
    </source>
</evidence>
<dbReference type="InterPro" id="IPR036322">
    <property type="entry name" value="WD40_repeat_dom_sf"/>
</dbReference>
<name>A0A9P8VV03_9HYPO</name>
<evidence type="ECO:0000256" key="1">
    <source>
        <dbReference type="ARBA" id="ARBA00022574"/>
    </source>
</evidence>
<dbReference type="OrthoDB" id="538223at2759"/>
<dbReference type="Pfam" id="PF25173">
    <property type="entry name" value="Beta-prop_WDR3_1st"/>
    <property type="match status" value="1"/>
</dbReference>
<dbReference type="InterPro" id="IPR031359">
    <property type="entry name" value="NACHT_N"/>
</dbReference>
<feature type="repeat" description="WD" evidence="7">
    <location>
        <begin position="1242"/>
        <end position="1283"/>
    </location>
</feature>
<dbReference type="InterPro" id="IPR056884">
    <property type="entry name" value="NPHP3-like_N"/>
</dbReference>
<evidence type="ECO:0000256" key="5">
    <source>
        <dbReference type="ARBA" id="ARBA00039789"/>
    </source>
</evidence>
<dbReference type="PROSITE" id="PS50294">
    <property type="entry name" value="WD_REPEATS_REGION"/>
    <property type="match status" value="9"/>
</dbReference>
<feature type="region of interest" description="Disordered" evidence="9">
    <location>
        <begin position="1"/>
        <end position="64"/>
    </location>
</feature>
<comment type="function">
    <text evidence="6">Involved in mitochondrial fission. Acts as an adapter protein required to form mitochondrial fission complexes. Formation of these complexes is required to promote constriction and fission of the mitochondrial compartment at a late step in mitochondrial division.</text>
</comment>
<dbReference type="InterPro" id="IPR007111">
    <property type="entry name" value="NACHT_NTPase"/>
</dbReference>
<dbReference type="SMART" id="SM00320">
    <property type="entry name" value="WD40"/>
    <property type="match status" value="9"/>
</dbReference>
<dbReference type="EMBL" id="JAGPYM010000041">
    <property type="protein sequence ID" value="KAH6874202.1"/>
    <property type="molecule type" value="Genomic_DNA"/>
</dbReference>
<reference evidence="11 12" key="1">
    <citation type="journal article" date="2021" name="Nat. Commun.">
        <title>Genetic determinants of endophytism in the Arabidopsis root mycobiome.</title>
        <authorList>
            <person name="Mesny F."/>
            <person name="Miyauchi S."/>
            <person name="Thiergart T."/>
            <person name="Pickel B."/>
            <person name="Atanasova L."/>
            <person name="Karlsson M."/>
            <person name="Huettel B."/>
            <person name="Barry K.W."/>
            <person name="Haridas S."/>
            <person name="Chen C."/>
            <person name="Bauer D."/>
            <person name="Andreopoulos W."/>
            <person name="Pangilinan J."/>
            <person name="LaButti K."/>
            <person name="Riley R."/>
            <person name="Lipzen A."/>
            <person name="Clum A."/>
            <person name="Drula E."/>
            <person name="Henrissat B."/>
            <person name="Kohler A."/>
            <person name="Grigoriev I.V."/>
            <person name="Martin F.M."/>
            <person name="Hacquard S."/>
        </authorList>
    </citation>
    <scope>NUCLEOTIDE SEQUENCE [LARGE SCALE GENOMIC DNA]</scope>
    <source>
        <strain evidence="11 12">MPI-CAGE-CH-0241</strain>
    </source>
</reference>
<dbReference type="PROSITE" id="PS00678">
    <property type="entry name" value="WD_REPEATS_1"/>
    <property type="match status" value="7"/>
</dbReference>
<feature type="repeat" description="WD" evidence="7">
    <location>
        <begin position="1200"/>
        <end position="1241"/>
    </location>
</feature>
<protein>
    <recommendedName>
        <fullName evidence="5">Mitochondrial division protein 1</fullName>
    </recommendedName>
</protein>
<dbReference type="SUPFAM" id="SSF52540">
    <property type="entry name" value="P-loop containing nucleoside triphosphate hydrolases"/>
    <property type="match status" value="1"/>
</dbReference>
<keyword evidence="2" id="KW-0677">Repeat</keyword>
<feature type="repeat" description="WD" evidence="7">
    <location>
        <begin position="1158"/>
        <end position="1199"/>
    </location>
</feature>
<dbReference type="InterPro" id="IPR020472">
    <property type="entry name" value="WD40_PAC1"/>
</dbReference>
<evidence type="ECO:0000256" key="2">
    <source>
        <dbReference type="ARBA" id="ARBA00022737"/>
    </source>
</evidence>
<feature type="repeat" description="WD" evidence="7">
    <location>
        <begin position="906"/>
        <end position="947"/>
    </location>
</feature>
<dbReference type="Gene3D" id="3.40.50.300">
    <property type="entry name" value="P-loop containing nucleotide triphosphate hydrolases"/>
    <property type="match status" value="1"/>
</dbReference>
<evidence type="ECO:0000256" key="9">
    <source>
        <dbReference type="SAM" id="MobiDB-lite"/>
    </source>
</evidence>
<accession>A0A9P8VV03</accession>
<dbReference type="Pfam" id="PF17100">
    <property type="entry name" value="NACHT_N"/>
    <property type="match status" value="1"/>
</dbReference>
<evidence type="ECO:0000313" key="12">
    <source>
        <dbReference type="Proteomes" id="UP000777438"/>
    </source>
</evidence>
<keyword evidence="12" id="KW-1185">Reference proteome</keyword>
<dbReference type="PANTHER" id="PTHR22847:SF637">
    <property type="entry name" value="WD REPEAT DOMAIN 5B"/>
    <property type="match status" value="1"/>
</dbReference>
<dbReference type="InterPro" id="IPR027417">
    <property type="entry name" value="P-loop_NTPase"/>
</dbReference>
<dbReference type="PRINTS" id="PR00320">
    <property type="entry name" value="GPROTEINBRPT"/>
</dbReference>
<dbReference type="SUPFAM" id="SSF50978">
    <property type="entry name" value="WD40 repeat-like"/>
    <property type="match status" value="1"/>
</dbReference>
<proteinExistence type="inferred from homology"/>
<dbReference type="PROSITE" id="PS50837">
    <property type="entry name" value="NACHT"/>
    <property type="match status" value="1"/>
</dbReference>
<evidence type="ECO:0000256" key="6">
    <source>
        <dbReference type="ARBA" id="ARBA00043913"/>
    </source>
</evidence>
<keyword evidence="3 8" id="KW-0175">Coiled coil</keyword>
<dbReference type="Proteomes" id="UP000777438">
    <property type="component" value="Unassembled WGS sequence"/>
</dbReference>
<dbReference type="SUPFAM" id="SSF82171">
    <property type="entry name" value="DPP6 N-terminal domain-like"/>
    <property type="match status" value="1"/>
</dbReference>